<keyword evidence="4" id="KW-1185">Reference proteome</keyword>
<organism evidence="3 4">
    <name type="scientific">Pirellulimonas nuda</name>
    <dbReference type="NCBI Taxonomy" id="2528009"/>
    <lineage>
        <taxon>Bacteria</taxon>
        <taxon>Pseudomonadati</taxon>
        <taxon>Planctomycetota</taxon>
        <taxon>Planctomycetia</taxon>
        <taxon>Pirellulales</taxon>
        <taxon>Lacipirellulaceae</taxon>
        <taxon>Pirellulimonas</taxon>
    </lineage>
</organism>
<sequence length="371" mass="39474">MRSLVSARHAKAPGPFGFTLVELLVVIAIIGILVALLLPAVQAAREAARRSQCGSQLRQQMIGVLNYESALGELPAGMEVHSPAVSIGSIFAADSTWGVAILPYLEESQVADAFSPDLPLSDPQNVHLTDNELPIFLCPSDPGPDTYSHTNFNSPAEVTAATDVEPARSSYVAISGQQWGRTSGTRFWSRPVNVLNLSNGNVPKRDPTLANGDFTIRRGAFRVVSKPAGVTVTKLRQVADGTSKTTAIAEYHTRTDTAGAPHYGSWGDWRARSVMADAFDASYGDAAYRNAIAPLVFGLPDFLQCQSSIQPRPASDKTLLCERAFASLHSGGVIQTARLDGSVTAVPSETDSVLWAALSTVAGEEVVNDNL</sequence>
<dbReference type="InterPro" id="IPR011453">
    <property type="entry name" value="DUF1559"/>
</dbReference>
<feature type="domain" description="DUF1559" evidence="2">
    <location>
        <begin position="42"/>
        <end position="351"/>
    </location>
</feature>
<dbReference type="AlphaFoldDB" id="A0A518DDU7"/>
<dbReference type="Pfam" id="PF07963">
    <property type="entry name" value="N_methyl"/>
    <property type="match status" value="1"/>
</dbReference>
<evidence type="ECO:0000259" key="2">
    <source>
        <dbReference type="Pfam" id="PF07596"/>
    </source>
</evidence>
<dbReference type="Gene3D" id="3.30.700.10">
    <property type="entry name" value="Glycoprotein, Type 4 Pilin"/>
    <property type="match status" value="1"/>
</dbReference>
<evidence type="ECO:0000313" key="3">
    <source>
        <dbReference type="EMBL" id="QDU89626.1"/>
    </source>
</evidence>
<keyword evidence="1" id="KW-0472">Membrane</keyword>
<dbReference type="Pfam" id="PF07596">
    <property type="entry name" value="SBP_bac_10"/>
    <property type="match status" value="1"/>
</dbReference>
<dbReference type="RefSeq" id="WP_231953911.1">
    <property type="nucleotide sequence ID" value="NZ_CP036291.1"/>
</dbReference>
<name>A0A518DDU7_9BACT</name>
<dbReference type="InterPro" id="IPR045584">
    <property type="entry name" value="Pilin-like"/>
</dbReference>
<dbReference type="PANTHER" id="PTHR30093">
    <property type="entry name" value="GENERAL SECRETION PATHWAY PROTEIN G"/>
    <property type="match status" value="1"/>
</dbReference>
<dbReference type="KEGG" id="pnd:Pla175_30190"/>
<keyword evidence="1" id="KW-0812">Transmembrane</keyword>
<dbReference type="EMBL" id="CP036291">
    <property type="protein sequence ID" value="QDU89626.1"/>
    <property type="molecule type" value="Genomic_DNA"/>
</dbReference>
<accession>A0A518DDU7</accession>
<protein>
    <recommendedName>
        <fullName evidence="2">DUF1559 domain-containing protein</fullName>
    </recommendedName>
</protein>
<dbReference type="NCBIfam" id="TIGR02532">
    <property type="entry name" value="IV_pilin_GFxxxE"/>
    <property type="match status" value="1"/>
</dbReference>
<keyword evidence="1" id="KW-1133">Transmembrane helix</keyword>
<evidence type="ECO:0000313" key="4">
    <source>
        <dbReference type="Proteomes" id="UP000317429"/>
    </source>
</evidence>
<dbReference type="PANTHER" id="PTHR30093:SF2">
    <property type="entry name" value="TYPE II SECRETION SYSTEM PROTEIN H"/>
    <property type="match status" value="1"/>
</dbReference>
<dbReference type="Proteomes" id="UP000317429">
    <property type="component" value="Chromosome"/>
</dbReference>
<dbReference type="InterPro" id="IPR012902">
    <property type="entry name" value="N_methyl_site"/>
</dbReference>
<evidence type="ECO:0000256" key="1">
    <source>
        <dbReference type="SAM" id="Phobius"/>
    </source>
</evidence>
<proteinExistence type="predicted"/>
<dbReference type="SUPFAM" id="SSF54523">
    <property type="entry name" value="Pili subunits"/>
    <property type="match status" value="1"/>
</dbReference>
<gene>
    <name evidence="3" type="ORF">Pla175_30190</name>
</gene>
<feature type="transmembrane region" description="Helical" evidence="1">
    <location>
        <begin position="20"/>
        <end position="41"/>
    </location>
</feature>
<reference evidence="3 4" key="1">
    <citation type="submission" date="2019-02" db="EMBL/GenBank/DDBJ databases">
        <title>Deep-cultivation of Planctomycetes and their phenomic and genomic characterization uncovers novel biology.</title>
        <authorList>
            <person name="Wiegand S."/>
            <person name="Jogler M."/>
            <person name="Boedeker C."/>
            <person name="Pinto D."/>
            <person name="Vollmers J."/>
            <person name="Rivas-Marin E."/>
            <person name="Kohn T."/>
            <person name="Peeters S.H."/>
            <person name="Heuer A."/>
            <person name="Rast P."/>
            <person name="Oberbeckmann S."/>
            <person name="Bunk B."/>
            <person name="Jeske O."/>
            <person name="Meyerdierks A."/>
            <person name="Storesund J.E."/>
            <person name="Kallscheuer N."/>
            <person name="Luecker S."/>
            <person name="Lage O.M."/>
            <person name="Pohl T."/>
            <person name="Merkel B.J."/>
            <person name="Hornburger P."/>
            <person name="Mueller R.-W."/>
            <person name="Bruemmer F."/>
            <person name="Labrenz M."/>
            <person name="Spormann A.M."/>
            <person name="Op den Camp H."/>
            <person name="Overmann J."/>
            <person name="Amann R."/>
            <person name="Jetten M.S.M."/>
            <person name="Mascher T."/>
            <person name="Medema M.H."/>
            <person name="Devos D.P."/>
            <person name="Kaster A.-K."/>
            <person name="Ovreas L."/>
            <person name="Rohde M."/>
            <person name="Galperin M.Y."/>
            <person name="Jogler C."/>
        </authorList>
    </citation>
    <scope>NUCLEOTIDE SEQUENCE [LARGE SCALE GENOMIC DNA]</scope>
    <source>
        <strain evidence="3 4">Pla175</strain>
    </source>
</reference>